<dbReference type="Proteomes" id="UP000298327">
    <property type="component" value="Unassembled WGS sequence"/>
</dbReference>
<dbReference type="AlphaFoldDB" id="A0A4Y9Y3Y7"/>
<comment type="caution">
    <text evidence="1">The sequence shown here is derived from an EMBL/GenBank/DDBJ whole genome shotgun (WGS) entry which is preliminary data.</text>
</comment>
<name>A0A4Y9Y3Y7_9AGAM</name>
<reference evidence="1 2" key="1">
    <citation type="submission" date="2019-02" db="EMBL/GenBank/DDBJ databases">
        <title>Genome sequencing of the rare red list fungi Dentipellis fragilis.</title>
        <authorList>
            <person name="Buettner E."/>
            <person name="Kellner H."/>
        </authorList>
    </citation>
    <scope>NUCLEOTIDE SEQUENCE [LARGE SCALE GENOMIC DNA]</scope>
    <source>
        <strain evidence="1 2">DSM 105465</strain>
    </source>
</reference>
<protein>
    <submittedName>
        <fullName evidence="1">Uncharacterized protein</fullName>
    </submittedName>
</protein>
<accession>A0A4Y9Y3Y7</accession>
<evidence type="ECO:0000313" key="1">
    <source>
        <dbReference type="EMBL" id="TFY55489.1"/>
    </source>
</evidence>
<sequence>MPARRSRPPIEALSCARPPLQRSWQAICVSMVRRRHCQRAVSVLNTRRSLTPRRNEQKTTLVQDFGTPTHTIVSLHMPHVVNMYHMRPLKMLARLRKRRRALLRISGTPPSDGALILAWATTFLDRCGSSHSAMMCINS</sequence>
<keyword evidence="2" id="KW-1185">Reference proteome</keyword>
<organism evidence="1 2">
    <name type="scientific">Dentipellis fragilis</name>
    <dbReference type="NCBI Taxonomy" id="205917"/>
    <lineage>
        <taxon>Eukaryota</taxon>
        <taxon>Fungi</taxon>
        <taxon>Dikarya</taxon>
        <taxon>Basidiomycota</taxon>
        <taxon>Agaricomycotina</taxon>
        <taxon>Agaricomycetes</taxon>
        <taxon>Russulales</taxon>
        <taxon>Hericiaceae</taxon>
        <taxon>Dentipellis</taxon>
    </lineage>
</organism>
<proteinExistence type="predicted"/>
<evidence type="ECO:0000313" key="2">
    <source>
        <dbReference type="Proteomes" id="UP000298327"/>
    </source>
</evidence>
<dbReference type="EMBL" id="SEOQ01000911">
    <property type="protein sequence ID" value="TFY55489.1"/>
    <property type="molecule type" value="Genomic_DNA"/>
</dbReference>
<gene>
    <name evidence="1" type="ORF">EVG20_g9299</name>
</gene>